<evidence type="ECO:0000313" key="4">
    <source>
        <dbReference type="Proteomes" id="UP000594262"/>
    </source>
</evidence>
<feature type="compositionally biased region" description="Basic and acidic residues" evidence="1">
    <location>
        <begin position="115"/>
        <end position="125"/>
    </location>
</feature>
<feature type="transmembrane region" description="Helical" evidence="2">
    <location>
        <begin position="235"/>
        <end position="261"/>
    </location>
</feature>
<keyword evidence="2" id="KW-0472">Membrane</keyword>
<name>A0A7M5UW24_9CNID</name>
<reference evidence="3" key="1">
    <citation type="submission" date="2021-01" db="UniProtKB">
        <authorList>
            <consortium name="EnsemblMetazoa"/>
        </authorList>
    </citation>
    <scope>IDENTIFICATION</scope>
</reference>
<protein>
    <submittedName>
        <fullName evidence="3">Uncharacterized protein</fullName>
    </submittedName>
</protein>
<keyword evidence="4" id="KW-1185">Reference proteome</keyword>
<proteinExistence type="predicted"/>
<keyword evidence="2" id="KW-0812">Transmembrane</keyword>
<accession>A0A7M5UW24</accession>
<keyword evidence="2" id="KW-1133">Transmembrane helix</keyword>
<sequence length="952" mass="107930">MHYKLLWPSRLEFFGSLFQFFLSSVSSRQAKSMASKIALALLLLGVLAVFQAEGRLRNHHGRKHHHHRLNVLAGDRKQEVLANPVRSMEEDENRMFIESLNGRTDQSEALANQDEQAHTRVDTPKSKGSGPTQPKPDQARPPQMGPSGSASSTDSSSGSSKPAGTTSGTEKEDTAVKEGIDEAKEEVEKLNWQKTSFDEFNSKSVKGISGGVNSALGGLETFYDKYKKRDKIGMTIAAITFFSGIATASGNPIGLLIALGLNVLKTGITIGQKANQKPGESEADKLEKVIKKALREFRQTGLKAEWSGYQRLSDLFSGNVQFMETFNEQKESDVDADTMKEIKEGKLTLSEVKQRLFDVIVGRLYDVLMSSTTLLGKVQYELQQQCDYDLAVFKLKERNWFKKKRDPASIPEEIDDEKFAKNCLDLYELYAKMNFYRETKFIGHLNTIDKLMKTKLDDRFSFLTSSRYSPSSKLDAYAYKLLILDIIRQMNENNKDVFKPLINVFGNIKMRYIANYFMTYSKKYEYVKSYLENLDMKDSELKDVMFCKTQSLTGSCRRMIVPPTGTEVVDENFKFRSALVPKERVLRIFYNKDGLGVPIKIFGPGNLGNMFWDADTDNPVKKYEIKPFTKSDNTRFVKMCVNELKAKKEDRLPLHRALCTDQNMDVATAMPKEVNIDTLQFDSISTWEGKFISLGTDEKDIAYTAHKTYTKGSGANAETITVRWGPFYGAIKMTPACGSVFWDKIKFHRYKSHDMTEEEQRKVTTVNDPEFCKGDNLLCQDKVIDKSYFLTICKEQEMKGHCQEIPMIKGEANNKIIDLKRLGVYIESKKGATVTNLSDKNDPTIAKMPSKKYTSKGKFDMVERDFNEEFDECDWWVTAETQRNIVKYTNLLMSMKIPDGVTVELYTSWNAGGEMFGPYDGPMTVDRVDGNDNGVGKSATASWIKSIKIIEK</sequence>
<evidence type="ECO:0000313" key="3">
    <source>
        <dbReference type="EnsemblMetazoa" id="CLYHEMP005108.1"/>
    </source>
</evidence>
<feature type="transmembrane region" description="Helical" evidence="2">
    <location>
        <begin position="37"/>
        <end position="56"/>
    </location>
</feature>
<dbReference type="EnsemblMetazoa" id="CLYHEMT005108.1">
    <property type="protein sequence ID" value="CLYHEMP005108.1"/>
    <property type="gene ID" value="CLYHEMG005108"/>
</dbReference>
<organism evidence="3 4">
    <name type="scientific">Clytia hemisphaerica</name>
    <dbReference type="NCBI Taxonomy" id="252671"/>
    <lineage>
        <taxon>Eukaryota</taxon>
        <taxon>Metazoa</taxon>
        <taxon>Cnidaria</taxon>
        <taxon>Hydrozoa</taxon>
        <taxon>Hydroidolina</taxon>
        <taxon>Leptothecata</taxon>
        <taxon>Obeliida</taxon>
        <taxon>Clytiidae</taxon>
        <taxon>Clytia</taxon>
    </lineage>
</organism>
<dbReference type="RefSeq" id="XP_066934644.1">
    <property type="nucleotide sequence ID" value="XM_067078543.1"/>
</dbReference>
<feature type="region of interest" description="Disordered" evidence="1">
    <location>
        <begin position="110"/>
        <end position="176"/>
    </location>
</feature>
<dbReference type="Proteomes" id="UP000594262">
    <property type="component" value="Unplaced"/>
</dbReference>
<evidence type="ECO:0000256" key="1">
    <source>
        <dbReference type="SAM" id="MobiDB-lite"/>
    </source>
</evidence>
<evidence type="ECO:0000256" key="2">
    <source>
        <dbReference type="SAM" id="Phobius"/>
    </source>
</evidence>
<dbReference type="AlphaFoldDB" id="A0A7M5UW24"/>
<feature type="compositionally biased region" description="Low complexity" evidence="1">
    <location>
        <begin position="145"/>
        <end position="168"/>
    </location>
</feature>
<dbReference type="GeneID" id="136822308"/>